<dbReference type="GO" id="GO:0004497">
    <property type="term" value="F:monooxygenase activity"/>
    <property type="evidence" value="ECO:0007669"/>
    <property type="project" value="UniProtKB-KW"/>
</dbReference>
<dbReference type="PANTHER" id="PTHR24287:SF5">
    <property type="entry name" value="P450, PUTATIVE (EUROFUNG)-RELATED"/>
    <property type="match status" value="1"/>
</dbReference>
<evidence type="ECO:0000256" key="1">
    <source>
        <dbReference type="ARBA" id="ARBA00001971"/>
    </source>
</evidence>
<dbReference type="OMA" id="YYISEHP"/>
<keyword evidence="5" id="KW-0408">Iron</keyword>
<dbReference type="eggNOG" id="KOG0157">
    <property type="taxonomic scope" value="Eukaryota"/>
</dbReference>
<evidence type="ECO:0000256" key="3">
    <source>
        <dbReference type="ARBA" id="ARBA00022723"/>
    </source>
</evidence>
<evidence type="ECO:0000256" key="4">
    <source>
        <dbReference type="ARBA" id="ARBA00023002"/>
    </source>
</evidence>
<dbReference type="KEGG" id="tml:GSTUM_00006879001"/>
<evidence type="ECO:0000256" key="6">
    <source>
        <dbReference type="ARBA" id="ARBA00023033"/>
    </source>
</evidence>
<keyword evidence="8" id="KW-1185">Reference proteome</keyword>
<keyword evidence="4" id="KW-0560">Oxidoreductase</keyword>
<protein>
    <submittedName>
        <fullName evidence="7">(Perigord truffle) hypothetical protein</fullName>
    </submittedName>
</protein>
<comment type="cofactor">
    <cofactor evidence="1">
        <name>heme</name>
        <dbReference type="ChEBI" id="CHEBI:30413"/>
    </cofactor>
</comment>
<keyword evidence="3" id="KW-0479">Metal-binding</keyword>
<evidence type="ECO:0000256" key="2">
    <source>
        <dbReference type="ARBA" id="ARBA00010617"/>
    </source>
</evidence>
<dbReference type="InterPro" id="IPR036396">
    <property type="entry name" value="Cyt_P450_sf"/>
</dbReference>
<dbReference type="EMBL" id="FN430208">
    <property type="protein sequence ID" value="CAZ83258.1"/>
    <property type="molecule type" value="Genomic_DNA"/>
</dbReference>
<gene>
    <name evidence="7" type="ORF">GSTUM_00006879001</name>
</gene>
<dbReference type="RefSeq" id="XP_002839067.1">
    <property type="nucleotide sequence ID" value="XM_002839021.1"/>
</dbReference>
<reference evidence="7 8" key="1">
    <citation type="journal article" date="2010" name="Nature">
        <title>Perigord black truffle genome uncovers evolutionary origins and mechanisms of symbiosis.</title>
        <authorList>
            <person name="Martin F."/>
            <person name="Kohler A."/>
            <person name="Murat C."/>
            <person name="Balestrini R."/>
            <person name="Coutinho P.M."/>
            <person name="Jaillon O."/>
            <person name="Montanini B."/>
            <person name="Morin E."/>
            <person name="Noel B."/>
            <person name="Percudani R."/>
            <person name="Porcel B."/>
            <person name="Rubini A."/>
            <person name="Amicucci A."/>
            <person name="Amselem J."/>
            <person name="Anthouard V."/>
            <person name="Arcioni S."/>
            <person name="Artiguenave F."/>
            <person name="Aury J.M."/>
            <person name="Ballario P."/>
            <person name="Bolchi A."/>
            <person name="Brenna A."/>
            <person name="Brun A."/>
            <person name="Buee M."/>
            <person name="Cantarel B."/>
            <person name="Chevalier G."/>
            <person name="Couloux A."/>
            <person name="Da Silva C."/>
            <person name="Denoeud F."/>
            <person name="Duplessis S."/>
            <person name="Ghignone S."/>
            <person name="Hilselberger B."/>
            <person name="Iotti M."/>
            <person name="Marcais B."/>
            <person name="Mello A."/>
            <person name="Miranda M."/>
            <person name="Pacioni G."/>
            <person name="Quesneville H."/>
            <person name="Riccioni C."/>
            <person name="Ruotolo R."/>
            <person name="Splivallo R."/>
            <person name="Stocchi V."/>
            <person name="Tisserant E."/>
            <person name="Viscomi A.R."/>
            <person name="Zambonelli A."/>
            <person name="Zampieri E."/>
            <person name="Henrissat B."/>
            <person name="Lebrun M.H."/>
            <person name="Paolocci F."/>
            <person name="Bonfante P."/>
            <person name="Ottonello S."/>
            <person name="Wincker P."/>
        </authorList>
    </citation>
    <scope>NUCLEOTIDE SEQUENCE [LARGE SCALE GENOMIC DNA]</scope>
    <source>
        <strain evidence="7 8">Mel28</strain>
    </source>
</reference>
<organism evidence="7 8">
    <name type="scientific">Tuber melanosporum (strain Mel28)</name>
    <name type="common">Perigord black truffle</name>
    <dbReference type="NCBI Taxonomy" id="656061"/>
    <lineage>
        <taxon>Eukaryota</taxon>
        <taxon>Fungi</taxon>
        <taxon>Dikarya</taxon>
        <taxon>Ascomycota</taxon>
        <taxon>Pezizomycotina</taxon>
        <taxon>Pezizomycetes</taxon>
        <taxon>Pezizales</taxon>
        <taxon>Tuberaceae</taxon>
        <taxon>Tuber</taxon>
    </lineage>
</organism>
<dbReference type="GeneID" id="9188206"/>
<dbReference type="HOGENOM" id="CLU_2238580_0_0_1"/>
<evidence type="ECO:0000313" key="8">
    <source>
        <dbReference type="Proteomes" id="UP000006911"/>
    </source>
</evidence>
<keyword evidence="6" id="KW-0503">Monooxygenase</keyword>
<dbReference type="Gene3D" id="1.10.630.10">
    <property type="entry name" value="Cytochrome P450"/>
    <property type="match status" value="1"/>
</dbReference>
<dbReference type="InterPro" id="IPR001128">
    <property type="entry name" value="Cyt_P450"/>
</dbReference>
<comment type="similarity">
    <text evidence="2">Belongs to the cytochrome P450 family.</text>
</comment>
<proteinExistence type="inferred from homology"/>
<dbReference type="GO" id="GO:0020037">
    <property type="term" value="F:heme binding"/>
    <property type="evidence" value="ECO:0007669"/>
    <property type="project" value="InterPro"/>
</dbReference>
<name>D5GFG5_TUBMM</name>
<dbReference type="InterPro" id="IPR047146">
    <property type="entry name" value="Cyt_P450_E_CYP52_fungi"/>
</dbReference>
<dbReference type="GO" id="GO:0016705">
    <property type="term" value="F:oxidoreductase activity, acting on paired donors, with incorporation or reduction of molecular oxygen"/>
    <property type="evidence" value="ECO:0007669"/>
    <property type="project" value="InterPro"/>
</dbReference>
<dbReference type="SUPFAM" id="SSF48264">
    <property type="entry name" value="Cytochrome P450"/>
    <property type="match status" value="1"/>
</dbReference>
<dbReference type="AlphaFoldDB" id="D5GFG5"/>
<dbReference type="STRING" id="656061.D5GFG5"/>
<dbReference type="Proteomes" id="UP000006911">
    <property type="component" value="Unassembled WGS sequence"/>
</dbReference>
<dbReference type="Pfam" id="PF00067">
    <property type="entry name" value="p450"/>
    <property type="match status" value="1"/>
</dbReference>
<dbReference type="GO" id="GO:0005506">
    <property type="term" value="F:iron ion binding"/>
    <property type="evidence" value="ECO:0007669"/>
    <property type="project" value="InterPro"/>
</dbReference>
<accession>D5GFG5</accession>
<sequence>MEILERLGPNGKPTYTDLKEMKYLQHVINETLRLYPAVPFNARMSLKDTSLPRGAGPDGLDPVGMPKNTMFGYAPLTMQRREDLFGLGVGRFDPDRWEKWSPKSW</sequence>
<evidence type="ECO:0000256" key="5">
    <source>
        <dbReference type="ARBA" id="ARBA00023004"/>
    </source>
</evidence>
<dbReference type="PANTHER" id="PTHR24287">
    <property type="entry name" value="P450, PUTATIVE (EUROFUNG)-RELATED"/>
    <property type="match status" value="1"/>
</dbReference>
<evidence type="ECO:0000313" key="7">
    <source>
        <dbReference type="EMBL" id="CAZ83258.1"/>
    </source>
</evidence>
<dbReference type="InParanoid" id="D5GFG5"/>